<feature type="region of interest" description="Disordered" evidence="1">
    <location>
        <begin position="102"/>
        <end position="121"/>
    </location>
</feature>
<organism evidence="2 3">
    <name type="scientific">Phytophthora megakarya</name>
    <dbReference type="NCBI Taxonomy" id="4795"/>
    <lineage>
        <taxon>Eukaryota</taxon>
        <taxon>Sar</taxon>
        <taxon>Stramenopiles</taxon>
        <taxon>Oomycota</taxon>
        <taxon>Peronosporomycetes</taxon>
        <taxon>Peronosporales</taxon>
        <taxon>Peronosporaceae</taxon>
        <taxon>Phytophthora</taxon>
    </lineage>
</organism>
<feature type="compositionally biased region" description="Basic and acidic residues" evidence="1">
    <location>
        <begin position="64"/>
        <end position="78"/>
    </location>
</feature>
<feature type="region of interest" description="Disordered" evidence="1">
    <location>
        <begin position="1"/>
        <end position="28"/>
    </location>
</feature>
<feature type="compositionally biased region" description="Pro residues" evidence="1">
    <location>
        <begin position="138"/>
        <end position="147"/>
    </location>
</feature>
<proteinExistence type="predicted"/>
<dbReference type="EMBL" id="NBNE01013043">
    <property type="protein sequence ID" value="OWY95353.1"/>
    <property type="molecule type" value="Genomic_DNA"/>
</dbReference>
<feature type="region of interest" description="Disordered" evidence="1">
    <location>
        <begin position="134"/>
        <end position="171"/>
    </location>
</feature>
<evidence type="ECO:0000313" key="2">
    <source>
        <dbReference type="EMBL" id="OWY95353.1"/>
    </source>
</evidence>
<gene>
    <name evidence="2" type="ORF">PHMEG_00034667</name>
</gene>
<feature type="compositionally biased region" description="Polar residues" evidence="1">
    <location>
        <begin position="1"/>
        <end position="13"/>
    </location>
</feature>
<name>A0A225UQR4_9STRA</name>
<sequence>MLDNAQETSTAVTHQKGEDLNAGASPPAAEITTSELLAVIQNVSNQLAQLKESHNEMKASQVAMDKRVEGQVARRDRPTYPTPPPADSRLFASSLGRRSRMHIDQMGGGAPNSPPATAVRPPSHLQRLYAAERAAQTPAPPHQPQPQPQEQAQPQPQPQPQSQAQAQPQVQANQYGYPDARQKKLPIRPFNGKETCVGLGSGFLEWSWRFEWQIFLAQSACGFAWNEDVKIDLLGHYLSGTAEQAGYVMGDAGTDTRVRHGADVGDIQDQHHA</sequence>
<evidence type="ECO:0000256" key="1">
    <source>
        <dbReference type="SAM" id="MobiDB-lite"/>
    </source>
</evidence>
<comment type="caution">
    <text evidence="2">The sequence shown here is derived from an EMBL/GenBank/DDBJ whole genome shotgun (WGS) entry which is preliminary data.</text>
</comment>
<reference evidence="3" key="1">
    <citation type="submission" date="2017-03" db="EMBL/GenBank/DDBJ databases">
        <title>Phytopthora megakarya and P. palmivora, two closely related causual agents of cacao black pod achieved similar genome size and gene model numbers by different mechanisms.</title>
        <authorList>
            <person name="Ali S."/>
            <person name="Shao J."/>
            <person name="Larry D.J."/>
            <person name="Kronmiller B."/>
            <person name="Shen D."/>
            <person name="Strem M.D."/>
            <person name="Melnick R.L."/>
            <person name="Guiltinan M.J."/>
            <person name="Tyler B.M."/>
            <person name="Meinhardt L.W."/>
            <person name="Bailey B.A."/>
        </authorList>
    </citation>
    <scope>NUCLEOTIDE SEQUENCE [LARGE SCALE GENOMIC DNA]</scope>
    <source>
        <strain evidence="3">zdho120</strain>
    </source>
</reference>
<feature type="compositionally biased region" description="Low complexity" evidence="1">
    <location>
        <begin position="148"/>
        <end position="171"/>
    </location>
</feature>
<dbReference type="Proteomes" id="UP000198211">
    <property type="component" value="Unassembled WGS sequence"/>
</dbReference>
<keyword evidence="3" id="KW-1185">Reference proteome</keyword>
<accession>A0A225UQR4</accession>
<evidence type="ECO:0000313" key="3">
    <source>
        <dbReference type="Proteomes" id="UP000198211"/>
    </source>
</evidence>
<feature type="region of interest" description="Disordered" evidence="1">
    <location>
        <begin position="54"/>
        <end position="91"/>
    </location>
</feature>
<feature type="non-terminal residue" evidence="2">
    <location>
        <position position="273"/>
    </location>
</feature>
<protein>
    <submittedName>
        <fullName evidence="2">RxLR effector protein</fullName>
    </submittedName>
</protein>
<dbReference type="AlphaFoldDB" id="A0A225UQR4"/>